<accession>A0A915JEP4</accession>
<protein>
    <submittedName>
        <fullName evidence="3">Uncharacterized protein</fullName>
    </submittedName>
</protein>
<keyword evidence="2" id="KW-1185">Reference proteome</keyword>
<dbReference type="Proteomes" id="UP000887565">
    <property type="component" value="Unplaced"/>
</dbReference>
<proteinExistence type="predicted"/>
<feature type="region of interest" description="Disordered" evidence="1">
    <location>
        <begin position="1"/>
        <end position="35"/>
    </location>
</feature>
<sequence length="204" mass="23097">MLVNDNHTWPADNRPDPLQSLGYNKDSSVKREPRQSRQSADTCAVDCCTWCRCFQFRPCGRCEPCMGMDCFDKDPWCPLGSVGTASPFTKEKRTITKLLMDLMHTLSNASYDDLDAKQGIRQKPIPCGVACKFQRIMQSIHVFAANNGRRIHEMVCERQKTLDPTIHMKSRPGLIHDQLSNVHLQTMAQGESYNADPDQGGEYN</sequence>
<reference evidence="3" key="1">
    <citation type="submission" date="2022-11" db="UniProtKB">
        <authorList>
            <consortium name="WormBaseParasite"/>
        </authorList>
    </citation>
    <scope>IDENTIFICATION</scope>
</reference>
<organism evidence="2 3">
    <name type="scientific">Romanomermis culicivorax</name>
    <name type="common">Nematode worm</name>
    <dbReference type="NCBI Taxonomy" id="13658"/>
    <lineage>
        <taxon>Eukaryota</taxon>
        <taxon>Metazoa</taxon>
        <taxon>Ecdysozoa</taxon>
        <taxon>Nematoda</taxon>
        <taxon>Enoplea</taxon>
        <taxon>Dorylaimia</taxon>
        <taxon>Mermithida</taxon>
        <taxon>Mermithoidea</taxon>
        <taxon>Mermithidae</taxon>
        <taxon>Romanomermis</taxon>
    </lineage>
</organism>
<evidence type="ECO:0000256" key="1">
    <source>
        <dbReference type="SAM" id="MobiDB-lite"/>
    </source>
</evidence>
<name>A0A915JEP4_ROMCU</name>
<evidence type="ECO:0000313" key="3">
    <source>
        <dbReference type="WBParaSite" id="nRc.2.0.1.t24285-RA"/>
    </source>
</evidence>
<evidence type="ECO:0000313" key="2">
    <source>
        <dbReference type="Proteomes" id="UP000887565"/>
    </source>
</evidence>
<dbReference type="AlphaFoldDB" id="A0A915JEP4"/>
<dbReference type="WBParaSite" id="nRc.2.0.1.t24285-RA">
    <property type="protein sequence ID" value="nRc.2.0.1.t24285-RA"/>
    <property type="gene ID" value="nRc.2.0.1.g24285"/>
</dbReference>